<dbReference type="HAMAP" id="MF_00238">
    <property type="entry name" value="Cytidyl_kinase_type1"/>
    <property type="match status" value="1"/>
</dbReference>
<proteinExistence type="inferred from homology"/>
<dbReference type="Proteomes" id="UP000245086">
    <property type="component" value="Unassembled WGS sequence"/>
</dbReference>
<dbReference type="GO" id="GO:0006220">
    <property type="term" value="P:pyrimidine nucleotide metabolic process"/>
    <property type="evidence" value="ECO:0007669"/>
    <property type="project" value="UniProtKB-UniRule"/>
</dbReference>
<dbReference type="GO" id="GO:0036430">
    <property type="term" value="F:CMP kinase activity"/>
    <property type="evidence" value="ECO:0007669"/>
    <property type="project" value="RHEA"/>
</dbReference>
<dbReference type="InterPro" id="IPR027417">
    <property type="entry name" value="P-loop_NTPase"/>
</dbReference>
<evidence type="ECO:0000256" key="1">
    <source>
        <dbReference type="ARBA" id="ARBA00009427"/>
    </source>
</evidence>
<keyword evidence="2 8" id="KW-0808">Transferase</keyword>
<dbReference type="Gene3D" id="3.40.50.300">
    <property type="entry name" value="P-loop containing nucleotide triphosphate hydrolases"/>
    <property type="match status" value="1"/>
</dbReference>
<dbReference type="EMBL" id="BFBR01000004">
    <property type="protein sequence ID" value="GBF57905.1"/>
    <property type="molecule type" value="Genomic_DNA"/>
</dbReference>
<evidence type="ECO:0000256" key="6">
    <source>
        <dbReference type="ARBA" id="ARBA00047615"/>
    </source>
</evidence>
<dbReference type="OrthoDB" id="9807434at2"/>
<evidence type="ECO:0000256" key="4">
    <source>
        <dbReference type="ARBA" id="ARBA00022777"/>
    </source>
</evidence>
<dbReference type="NCBIfam" id="TIGR00017">
    <property type="entry name" value="cmk"/>
    <property type="match status" value="1"/>
</dbReference>
<reference evidence="10 11" key="1">
    <citation type="journal article" date="2018" name="Genome Announc.">
        <title>Draft Genome Sequence of "Candidatus Phycosocius bacilliformis," an Alphaproteobacterial Ectosymbiont of the Hydrocarbon-Producing Green Alga Botryococcus braunii.</title>
        <authorList>
            <person name="Tanabe Y."/>
            <person name="Yamaguchi H."/>
            <person name="Watanabe M.M."/>
        </authorList>
    </citation>
    <scope>NUCLEOTIDE SEQUENCE [LARGE SCALE GENOMIC DNA]</scope>
    <source>
        <strain evidence="10 11">BOTRYCO-2</strain>
    </source>
</reference>
<dbReference type="InterPro" id="IPR003136">
    <property type="entry name" value="Cytidylate_kin"/>
</dbReference>
<comment type="similarity">
    <text evidence="1 8">Belongs to the cytidylate kinase family. Type 1 subfamily.</text>
</comment>
<evidence type="ECO:0000313" key="11">
    <source>
        <dbReference type="Proteomes" id="UP000245086"/>
    </source>
</evidence>
<evidence type="ECO:0000256" key="3">
    <source>
        <dbReference type="ARBA" id="ARBA00022741"/>
    </source>
</evidence>
<feature type="binding site" evidence="8">
    <location>
        <begin position="7"/>
        <end position="15"/>
    </location>
    <ligand>
        <name>ATP</name>
        <dbReference type="ChEBI" id="CHEBI:30616"/>
    </ligand>
</feature>
<evidence type="ECO:0000256" key="8">
    <source>
        <dbReference type="HAMAP-Rule" id="MF_00238"/>
    </source>
</evidence>
<dbReference type="GO" id="GO:0005524">
    <property type="term" value="F:ATP binding"/>
    <property type="evidence" value="ECO:0007669"/>
    <property type="project" value="UniProtKB-UniRule"/>
</dbReference>
<comment type="subcellular location">
    <subcellularLocation>
        <location evidence="8">Cytoplasm</location>
    </subcellularLocation>
</comment>
<keyword evidence="4 8" id="KW-0418">Kinase</keyword>
<evidence type="ECO:0000259" key="9">
    <source>
        <dbReference type="Pfam" id="PF02224"/>
    </source>
</evidence>
<comment type="catalytic activity">
    <reaction evidence="6 8">
        <text>dCMP + ATP = dCDP + ADP</text>
        <dbReference type="Rhea" id="RHEA:25094"/>
        <dbReference type="ChEBI" id="CHEBI:30616"/>
        <dbReference type="ChEBI" id="CHEBI:57566"/>
        <dbReference type="ChEBI" id="CHEBI:58593"/>
        <dbReference type="ChEBI" id="CHEBI:456216"/>
        <dbReference type="EC" id="2.7.4.25"/>
    </reaction>
</comment>
<organism evidence="10 11">
    <name type="scientific">Candidatus Phycosocius bacilliformis</name>
    <dbReference type="NCBI Taxonomy" id="1445552"/>
    <lineage>
        <taxon>Bacteria</taxon>
        <taxon>Pseudomonadati</taxon>
        <taxon>Pseudomonadota</taxon>
        <taxon>Alphaproteobacteria</taxon>
        <taxon>Caulobacterales</taxon>
        <taxon>Caulobacterales incertae sedis</taxon>
        <taxon>Candidatus Phycosocius</taxon>
    </lineage>
</organism>
<dbReference type="SUPFAM" id="SSF52540">
    <property type="entry name" value="P-loop containing nucleoside triphosphate hydrolases"/>
    <property type="match status" value="1"/>
</dbReference>
<comment type="caution">
    <text evidence="10">The sequence shown here is derived from an EMBL/GenBank/DDBJ whole genome shotgun (WGS) entry which is preliminary data.</text>
</comment>
<sequence length="210" mass="22127">MIIAVDGPLAAGKGTISKALAAHYGLPHMDTGKLYRGVAYRLLAQGLSPHDQAAAAGVAKSLSMQGIEDEALRTAEVGAAASVVAANQAVRQALFHLQRDFALQPGGAVLDGRDIGTVVCPEADVKLYVSASPEERARRRQAELSAMGEEISYETMLAQTIERDTRDSGRADAPLRPAEDSHLLDTTGLSIEAAVDKARLIVDQVRSAKG</sequence>
<comment type="catalytic activity">
    <reaction evidence="7 8">
        <text>CMP + ATP = CDP + ADP</text>
        <dbReference type="Rhea" id="RHEA:11600"/>
        <dbReference type="ChEBI" id="CHEBI:30616"/>
        <dbReference type="ChEBI" id="CHEBI:58069"/>
        <dbReference type="ChEBI" id="CHEBI:60377"/>
        <dbReference type="ChEBI" id="CHEBI:456216"/>
        <dbReference type="EC" id="2.7.4.25"/>
    </reaction>
</comment>
<dbReference type="AlphaFoldDB" id="A0A2P2EA17"/>
<keyword evidence="8" id="KW-0963">Cytoplasm</keyword>
<dbReference type="RefSeq" id="WP_108984775.1">
    <property type="nucleotide sequence ID" value="NZ_BFBR01000004.1"/>
</dbReference>
<gene>
    <name evidence="8 10" type="primary">cmk</name>
    <name evidence="10" type="ORF">PbB2_01575</name>
</gene>
<dbReference type="CDD" id="cd02020">
    <property type="entry name" value="CMPK"/>
    <property type="match status" value="1"/>
</dbReference>
<evidence type="ECO:0000256" key="7">
    <source>
        <dbReference type="ARBA" id="ARBA00048478"/>
    </source>
</evidence>
<evidence type="ECO:0000256" key="2">
    <source>
        <dbReference type="ARBA" id="ARBA00022679"/>
    </source>
</evidence>
<name>A0A2P2EA17_9PROT</name>
<accession>A0A2P2EA17</accession>
<dbReference type="EC" id="2.7.4.25" evidence="8"/>
<protein>
    <recommendedName>
        <fullName evidence="8">Cytidylate kinase</fullName>
        <shortName evidence="8">CK</shortName>
        <ecNumber evidence="8">2.7.4.25</ecNumber>
    </recommendedName>
    <alternativeName>
        <fullName evidence="8">Cytidine monophosphate kinase</fullName>
        <shortName evidence="8">CMP kinase</shortName>
    </alternativeName>
</protein>
<dbReference type="GO" id="GO:0036431">
    <property type="term" value="F:dCMP kinase activity"/>
    <property type="evidence" value="ECO:0007669"/>
    <property type="project" value="InterPro"/>
</dbReference>
<keyword evidence="11" id="KW-1185">Reference proteome</keyword>
<dbReference type="Pfam" id="PF02224">
    <property type="entry name" value="Cytidylate_kin"/>
    <property type="match status" value="1"/>
</dbReference>
<dbReference type="GO" id="GO:0005737">
    <property type="term" value="C:cytoplasm"/>
    <property type="evidence" value="ECO:0007669"/>
    <property type="project" value="UniProtKB-SubCell"/>
</dbReference>
<keyword evidence="3 8" id="KW-0547">Nucleotide-binding</keyword>
<feature type="domain" description="Cytidylate kinase" evidence="9">
    <location>
        <begin position="3"/>
        <end position="198"/>
    </location>
</feature>
<evidence type="ECO:0000256" key="5">
    <source>
        <dbReference type="ARBA" id="ARBA00022840"/>
    </source>
</evidence>
<evidence type="ECO:0000313" key="10">
    <source>
        <dbReference type="EMBL" id="GBF57905.1"/>
    </source>
</evidence>
<dbReference type="InterPro" id="IPR011994">
    <property type="entry name" value="Cytidylate_kinase_dom"/>
</dbReference>
<keyword evidence="5 8" id="KW-0067">ATP-binding</keyword>